<keyword evidence="3" id="KW-1185">Reference proteome</keyword>
<comment type="caution">
    <text evidence="2">The sequence shown here is derived from an EMBL/GenBank/DDBJ whole genome shotgun (WGS) entry which is preliminary data.</text>
</comment>
<name>A0A397JSM7_9GLOM</name>
<dbReference type="Gene3D" id="1.20.5.340">
    <property type="match status" value="1"/>
</dbReference>
<keyword evidence="1" id="KW-0175">Coiled coil</keyword>
<feature type="coiled-coil region" evidence="1">
    <location>
        <begin position="135"/>
        <end position="197"/>
    </location>
</feature>
<evidence type="ECO:0000313" key="2">
    <source>
        <dbReference type="EMBL" id="RHZ88204.1"/>
    </source>
</evidence>
<evidence type="ECO:0000256" key="1">
    <source>
        <dbReference type="SAM" id="Coils"/>
    </source>
</evidence>
<protein>
    <submittedName>
        <fullName evidence="2">Uncharacterized protein</fullName>
    </submittedName>
</protein>
<sequence>MNKQSTESKTRRDLTSKYLKWQAKITVSLGISIDEIRPKLYKRYEIKTGLNPWINSKSLQIMTNIQSKIDLLELVSERSKDFWNKIKIFPEKEMIFERVLEPRLFEDKEINELVKKLQFNFIFPIIDRARLHDKFYNLISEYIKLKKEIDELKNENIKIKTENTKLKHDKEEVEIENIKLKQNLDKFKKELKFKKNHKFQKKCILIFQVLLGEKSIIEYRLPFLNGLEFDVFFQKCQIALEVQGAQHRLHNTS</sequence>
<dbReference type="OrthoDB" id="2359491at2759"/>
<gene>
    <name evidence="2" type="ORF">Glove_25g58</name>
</gene>
<accession>A0A397JSM7</accession>
<evidence type="ECO:0000313" key="3">
    <source>
        <dbReference type="Proteomes" id="UP000266861"/>
    </source>
</evidence>
<organism evidence="2 3">
    <name type="scientific">Diversispora epigaea</name>
    <dbReference type="NCBI Taxonomy" id="1348612"/>
    <lineage>
        <taxon>Eukaryota</taxon>
        <taxon>Fungi</taxon>
        <taxon>Fungi incertae sedis</taxon>
        <taxon>Mucoromycota</taxon>
        <taxon>Glomeromycotina</taxon>
        <taxon>Glomeromycetes</taxon>
        <taxon>Diversisporales</taxon>
        <taxon>Diversisporaceae</taxon>
        <taxon>Diversispora</taxon>
    </lineage>
</organism>
<reference evidence="2 3" key="1">
    <citation type="submission" date="2018-08" db="EMBL/GenBank/DDBJ databases">
        <title>Genome and evolution of the arbuscular mycorrhizal fungus Diversispora epigaea (formerly Glomus versiforme) and its bacterial endosymbionts.</title>
        <authorList>
            <person name="Sun X."/>
            <person name="Fei Z."/>
            <person name="Harrison M."/>
        </authorList>
    </citation>
    <scope>NUCLEOTIDE SEQUENCE [LARGE SCALE GENOMIC DNA]</scope>
    <source>
        <strain evidence="2 3">IT104</strain>
    </source>
</reference>
<dbReference type="AlphaFoldDB" id="A0A397JSM7"/>
<dbReference type="EMBL" id="PQFF01000023">
    <property type="protein sequence ID" value="RHZ88204.1"/>
    <property type="molecule type" value="Genomic_DNA"/>
</dbReference>
<dbReference type="Proteomes" id="UP000266861">
    <property type="component" value="Unassembled WGS sequence"/>
</dbReference>
<proteinExistence type="predicted"/>